<dbReference type="RefSeq" id="WP_098692674.1">
    <property type="nucleotide sequence ID" value="NZ_CP023778.1"/>
</dbReference>
<evidence type="ECO:0000313" key="3">
    <source>
        <dbReference type="Proteomes" id="UP000221961"/>
    </source>
</evidence>
<dbReference type="SUPFAM" id="SSF47413">
    <property type="entry name" value="lambda repressor-like DNA-binding domains"/>
    <property type="match status" value="1"/>
</dbReference>
<dbReference type="InterPro" id="IPR001387">
    <property type="entry name" value="Cro/C1-type_HTH"/>
</dbReference>
<proteinExistence type="predicted"/>
<dbReference type="Pfam" id="PF19054">
    <property type="entry name" value="DUF5753"/>
    <property type="match status" value="1"/>
</dbReference>
<dbReference type="Gene3D" id="1.10.260.40">
    <property type="entry name" value="lambda repressor-like DNA-binding domains"/>
    <property type="match status" value="1"/>
</dbReference>
<name>A0A291RCQ8_9NOCA</name>
<reference evidence="2 3" key="1">
    <citation type="submission" date="2017-10" db="EMBL/GenBank/DDBJ databases">
        <title>Comparative genomics between pathogenic Norcardia.</title>
        <authorList>
            <person name="Zeng L."/>
        </authorList>
    </citation>
    <scope>NUCLEOTIDE SEQUENCE [LARGE SCALE GENOMIC DNA]</scope>
    <source>
        <strain evidence="2 3">NC_YFY_NT001</strain>
    </source>
</reference>
<dbReference type="SMART" id="SM00530">
    <property type="entry name" value="HTH_XRE"/>
    <property type="match status" value="1"/>
</dbReference>
<dbReference type="InterPro" id="IPR010982">
    <property type="entry name" value="Lambda_DNA-bd_dom_sf"/>
</dbReference>
<dbReference type="AlphaFoldDB" id="A0A291RCQ8"/>
<protein>
    <submittedName>
        <fullName evidence="2">Transcriptional regulator</fullName>
    </submittedName>
</protein>
<dbReference type="KEGG" id="ntp:CRH09_03275"/>
<dbReference type="Pfam" id="PF13560">
    <property type="entry name" value="HTH_31"/>
    <property type="match status" value="1"/>
</dbReference>
<organism evidence="2 3">
    <name type="scientific">Nocardia terpenica</name>
    <dbReference type="NCBI Taxonomy" id="455432"/>
    <lineage>
        <taxon>Bacteria</taxon>
        <taxon>Bacillati</taxon>
        <taxon>Actinomycetota</taxon>
        <taxon>Actinomycetes</taxon>
        <taxon>Mycobacteriales</taxon>
        <taxon>Nocardiaceae</taxon>
        <taxon>Nocardia</taxon>
    </lineage>
</organism>
<dbReference type="CDD" id="cd00093">
    <property type="entry name" value="HTH_XRE"/>
    <property type="match status" value="1"/>
</dbReference>
<sequence length="293" mass="33324">MAPVSPVVASWELTLRLRQRREQLGIDTKTIAQETGISRGYWVLIEGDRRLPAEDKLRSMLALFEFDKEEQDELLALRATARGRGWWTRYSALFGVELLRYYGMEYGAVRIRTHESVLMPGLLQSEEYVRALMTTASATVLPVEVEQRVEVRLHRQRRLDGEDPLRLAVVLGEAALVQQIGGPQVLHRQLEHLAEVIEDHPDTVDVRLMPFTAKDRAILSGGTFHLIDFASPQLPTIAWHETTVVGEILEDREHQTRVRDLAVVHDRGMAQALSRAATLERIKEIARELKSSI</sequence>
<dbReference type="InterPro" id="IPR043917">
    <property type="entry name" value="DUF5753"/>
</dbReference>
<dbReference type="GeneID" id="88356456"/>
<evidence type="ECO:0000259" key="1">
    <source>
        <dbReference type="SMART" id="SM00530"/>
    </source>
</evidence>
<dbReference type="GO" id="GO:0003677">
    <property type="term" value="F:DNA binding"/>
    <property type="evidence" value="ECO:0007669"/>
    <property type="project" value="InterPro"/>
</dbReference>
<dbReference type="EMBL" id="CP023778">
    <property type="protein sequence ID" value="ATL65381.1"/>
    <property type="molecule type" value="Genomic_DNA"/>
</dbReference>
<dbReference type="Proteomes" id="UP000221961">
    <property type="component" value="Chromosome"/>
</dbReference>
<accession>A0A291RCQ8</accession>
<feature type="domain" description="HTH cro/C1-type" evidence="1">
    <location>
        <begin position="16"/>
        <end position="71"/>
    </location>
</feature>
<gene>
    <name evidence="2" type="ORF">CRH09_03275</name>
</gene>
<evidence type="ECO:0000313" key="2">
    <source>
        <dbReference type="EMBL" id="ATL65381.1"/>
    </source>
</evidence>